<comment type="caution">
    <text evidence="3">The sequence shown here is derived from an EMBL/GenBank/DDBJ whole genome shotgun (WGS) entry which is preliminary data.</text>
</comment>
<name>A0A1H9S8K8_9BACI</name>
<keyword evidence="2" id="KW-1133">Transmembrane helix</keyword>
<dbReference type="Proteomes" id="UP000199318">
    <property type="component" value="Unassembled WGS sequence"/>
</dbReference>
<keyword evidence="2" id="KW-0812">Transmembrane</keyword>
<feature type="compositionally biased region" description="Basic and acidic residues" evidence="1">
    <location>
        <begin position="105"/>
        <end position="130"/>
    </location>
</feature>
<feature type="region of interest" description="Disordered" evidence="1">
    <location>
        <begin position="29"/>
        <end position="142"/>
    </location>
</feature>
<keyword evidence="2" id="KW-0472">Membrane</keyword>
<protein>
    <submittedName>
        <fullName evidence="3">Uncharacterized protein</fullName>
    </submittedName>
</protein>
<evidence type="ECO:0000313" key="4">
    <source>
        <dbReference type="Proteomes" id="UP000199318"/>
    </source>
</evidence>
<dbReference type="OrthoDB" id="2967741at2"/>
<feature type="compositionally biased region" description="Basic and acidic residues" evidence="1">
    <location>
        <begin position="68"/>
        <end position="98"/>
    </location>
</feature>
<organism evidence="3 4">
    <name type="scientific">Salisediminibacterium halotolerans</name>
    <dbReference type="NCBI Taxonomy" id="517425"/>
    <lineage>
        <taxon>Bacteria</taxon>
        <taxon>Bacillati</taxon>
        <taxon>Bacillota</taxon>
        <taxon>Bacilli</taxon>
        <taxon>Bacillales</taxon>
        <taxon>Bacillaceae</taxon>
        <taxon>Salisediminibacterium</taxon>
    </lineage>
</organism>
<gene>
    <name evidence="3" type="ORF">SAMN05444126_10662</name>
</gene>
<sequence length="180" mass="20934">MEFFLGLLDSPLILFFVIALILSFFQSRGSEKKEEEQKRRREQRDSSGEDEIDWRDIFRQEQNTGQEKPGRPGQKPEPEPKQYEIGEERQRQAPKPEAETQLTKMNEDLQKRYSELERKKQQAKQSEKKIGNSPITRGDITAAKEPKVNLDFSQISGDEAIKGVIWSEILGKPKSKRSKR</sequence>
<reference evidence="4" key="1">
    <citation type="submission" date="2016-10" db="EMBL/GenBank/DDBJ databases">
        <authorList>
            <person name="de Groot N.N."/>
        </authorList>
    </citation>
    <scope>NUCLEOTIDE SEQUENCE [LARGE SCALE GENOMIC DNA]</scope>
    <source>
        <strain evidence="4">10nlg</strain>
    </source>
</reference>
<dbReference type="STRING" id="1464123.SAMN05444126_10662"/>
<evidence type="ECO:0000256" key="1">
    <source>
        <dbReference type="SAM" id="MobiDB-lite"/>
    </source>
</evidence>
<feature type="compositionally biased region" description="Basic and acidic residues" evidence="1">
    <location>
        <begin position="29"/>
        <end position="47"/>
    </location>
</feature>
<dbReference type="EMBL" id="FOGV01000006">
    <property type="protein sequence ID" value="SER80519.1"/>
    <property type="molecule type" value="Genomic_DNA"/>
</dbReference>
<proteinExistence type="predicted"/>
<evidence type="ECO:0000313" key="3">
    <source>
        <dbReference type="EMBL" id="SER80519.1"/>
    </source>
</evidence>
<dbReference type="AlphaFoldDB" id="A0A1H9S8K8"/>
<evidence type="ECO:0000256" key="2">
    <source>
        <dbReference type="SAM" id="Phobius"/>
    </source>
</evidence>
<keyword evidence="4" id="KW-1185">Reference proteome</keyword>
<dbReference type="RefSeq" id="WP_093072356.1">
    <property type="nucleotide sequence ID" value="NZ_FOGV01000006.1"/>
</dbReference>
<feature type="transmembrane region" description="Helical" evidence="2">
    <location>
        <begin position="6"/>
        <end position="25"/>
    </location>
</feature>
<accession>A0A1H9S8K8</accession>